<gene>
    <name evidence="1" type="ORF">ATY40_BA7503663</name>
</gene>
<organism evidence="1 2">
    <name type="scientific">Komagataella pastoris</name>
    <name type="common">Yeast</name>
    <name type="synonym">Pichia pastoris</name>
    <dbReference type="NCBI Taxonomy" id="4922"/>
    <lineage>
        <taxon>Eukaryota</taxon>
        <taxon>Fungi</taxon>
        <taxon>Dikarya</taxon>
        <taxon>Ascomycota</taxon>
        <taxon>Saccharomycotina</taxon>
        <taxon>Pichiomycetes</taxon>
        <taxon>Pichiales</taxon>
        <taxon>Pichiaceae</taxon>
        <taxon>Komagataella</taxon>
    </lineage>
</organism>
<name>A0A1B2JHA4_PICPA</name>
<accession>A0A1B2JHA4</accession>
<dbReference type="EMBL" id="CP014586">
    <property type="protein sequence ID" value="ANZ77225.1"/>
    <property type="molecule type" value="Genomic_DNA"/>
</dbReference>
<dbReference type="Proteomes" id="UP000094565">
    <property type="component" value="Chromosome 3"/>
</dbReference>
<proteinExistence type="predicted"/>
<protein>
    <submittedName>
        <fullName evidence="1">BA75_03663T0</fullName>
    </submittedName>
</protein>
<reference evidence="1 2" key="1">
    <citation type="submission" date="2016-02" db="EMBL/GenBank/DDBJ databases">
        <title>Comparative genomic and transcriptomic foundation for Pichia pastoris.</title>
        <authorList>
            <person name="Love K.R."/>
            <person name="Shah K.A."/>
            <person name="Whittaker C.A."/>
            <person name="Wu J."/>
            <person name="Bartlett M.C."/>
            <person name="Ma D."/>
            <person name="Leeson R.L."/>
            <person name="Priest M."/>
            <person name="Young S.K."/>
            <person name="Love J.C."/>
        </authorList>
    </citation>
    <scope>NUCLEOTIDE SEQUENCE [LARGE SCALE GENOMIC DNA]</scope>
    <source>
        <strain evidence="1 2">ATCC 28485</strain>
    </source>
</reference>
<dbReference type="AlphaFoldDB" id="A0A1B2JHA4"/>
<keyword evidence="2" id="KW-1185">Reference proteome</keyword>
<evidence type="ECO:0000313" key="2">
    <source>
        <dbReference type="Proteomes" id="UP000094565"/>
    </source>
</evidence>
<sequence length="102" mass="11515">MPEIPGDELVMTIQSVSTKVHHITHGCSSRNPLGTPAFEFSAFLNLDCDMSHNFSDFQAFGKESVPRKVCRWMTMTTITVRSAYRSIPCDGASYPIWVFLLR</sequence>
<evidence type="ECO:0000313" key="1">
    <source>
        <dbReference type="EMBL" id="ANZ77225.1"/>
    </source>
</evidence>